<dbReference type="EMBL" id="QBKR01000041">
    <property type="protein sequence ID" value="PTX49344.1"/>
    <property type="molecule type" value="Genomic_DNA"/>
</dbReference>
<dbReference type="RefSeq" id="WP_108026497.1">
    <property type="nucleotide sequence ID" value="NZ_QBKR01000041.1"/>
</dbReference>
<keyword evidence="5" id="KW-1185">Reference proteome</keyword>
<feature type="domain" description="Transglutaminase-like" evidence="3">
    <location>
        <begin position="478"/>
        <end position="562"/>
    </location>
</feature>
<evidence type="ECO:0000256" key="1">
    <source>
        <dbReference type="SAM" id="MobiDB-lite"/>
    </source>
</evidence>
<feature type="transmembrane region" description="Helical" evidence="2">
    <location>
        <begin position="626"/>
        <end position="643"/>
    </location>
</feature>
<reference evidence="4 5" key="1">
    <citation type="submission" date="2018-04" db="EMBL/GenBank/DDBJ databases">
        <title>Genomic Encyclopedia of Archaeal and Bacterial Type Strains, Phase II (KMG-II): from individual species to whole genera.</title>
        <authorList>
            <person name="Goeker M."/>
        </authorList>
    </citation>
    <scope>NUCLEOTIDE SEQUENCE [LARGE SCALE GENOMIC DNA]</scope>
    <source>
        <strain evidence="4 5">DSM 45787</strain>
    </source>
</reference>
<dbReference type="Proteomes" id="UP000244240">
    <property type="component" value="Unassembled WGS sequence"/>
</dbReference>
<keyword evidence="2" id="KW-0812">Transmembrane</keyword>
<dbReference type="PANTHER" id="PTHR42736">
    <property type="entry name" value="PROTEIN-GLUTAMINE GAMMA-GLUTAMYLTRANSFERASE"/>
    <property type="match status" value="1"/>
</dbReference>
<accession>A0A2T6AZU3</accession>
<feature type="transmembrane region" description="Helical" evidence="2">
    <location>
        <begin position="174"/>
        <end position="195"/>
    </location>
</feature>
<evidence type="ECO:0000256" key="2">
    <source>
        <dbReference type="SAM" id="Phobius"/>
    </source>
</evidence>
<comment type="caution">
    <text evidence="4">The sequence shown here is derived from an EMBL/GenBank/DDBJ whole genome shotgun (WGS) entry which is preliminary data.</text>
</comment>
<evidence type="ECO:0000313" key="5">
    <source>
        <dbReference type="Proteomes" id="UP000244240"/>
    </source>
</evidence>
<gene>
    <name evidence="4" type="ORF">C8P63_1417</name>
</gene>
<dbReference type="Pfam" id="PF01841">
    <property type="entry name" value="Transglut_core"/>
    <property type="match status" value="1"/>
</dbReference>
<proteinExistence type="predicted"/>
<dbReference type="InterPro" id="IPR038765">
    <property type="entry name" value="Papain-like_cys_pep_sf"/>
</dbReference>
<dbReference type="Gene3D" id="3.10.620.30">
    <property type="match status" value="1"/>
</dbReference>
<feature type="transmembrane region" description="Helical" evidence="2">
    <location>
        <begin position="116"/>
        <end position="135"/>
    </location>
</feature>
<protein>
    <submittedName>
        <fullName evidence="4">Uncharacterized protein DUF4129</fullName>
    </submittedName>
</protein>
<dbReference type="AlphaFoldDB" id="A0A2T6AZU3"/>
<feature type="compositionally biased region" description="Basic and acidic residues" evidence="1">
    <location>
        <begin position="588"/>
        <end position="604"/>
    </location>
</feature>
<feature type="transmembrane region" description="Helical" evidence="2">
    <location>
        <begin position="70"/>
        <end position="88"/>
    </location>
</feature>
<dbReference type="OrthoDB" id="9804872at2"/>
<evidence type="ECO:0000259" key="3">
    <source>
        <dbReference type="SMART" id="SM00460"/>
    </source>
</evidence>
<name>A0A2T6AZU3_9BACL</name>
<dbReference type="InterPro" id="IPR052901">
    <property type="entry name" value="Bact_TGase-like"/>
</dbReference>
<dbReference type="Pfam" id="PF13559">
    <property type="entry name" value="DUF4129"/>
    <property type="match status" value="1"/>
</dbReference>
<evidence type="ECO:0000313" key="4">
    <source>
        <dbReference type="EMBL" id="PTX49344.1"/>
    </source>
</evidence>
<dbReference type="PANTHER" id="PTHR42736:SF1">
    <property type="entry name" value="PROTEIN-GLUTAMINE GAMMA-GLUTAMYLTRANSFERASE"/>
    <property type="match status" value="1"/>
</dbReference>
<feature type="transmembrane region" description="Helical" evidence="2">
    <location>
        <begin position="147"/>
        <end position="168"/>
    </location>
</feature>
<organism evidence="4 5">
    <name type="scientific">Melghirimyces profundicolus</name>
    <dbReference type="NCBI Taxonomy" id="1242148"/>
    <lineage>
        <taxon>Bacteria</taxon>
        <taxon>Bacillati</taxon>
        <taxon>Bacillota</taxon>
        <taxon>Bacilli</taxon>
        <taxon>Bacillales</taxon>
        <taxon>Thermoactinomycetaceae</taxon>
        <taxon>Melghirimyces</taxon>
    </lineage>
</organism>
<feature type="region of interest" description="Disordered" evidence="1">
    <location>
        <begin position="564"/>
        <end position="618"/>
    </location>
</feature>
<feature type="transmembrane region" description="Helical" evidence="2">
    <location>
        <begin position="207"/>
        <end position="225"/>
    </location>
</feature>
<feature type="transmembrane region" description="Helical" evidence="2">
    <location>
        <begin position="45"/>
        <end position="63"/>
    </location>
</feature>
<sequence>MAVARPDRSRPPLSAGARVGLVFFGALTGLECLLPLSEVSDTQRIGVFFTAFLVFLATNFVHLNRWITGAVRLFLLPIFLHQLLYHPIPLTDSDWIGPLAARMKSEVSRWMTEGRFSASPVLQTLALLMLLWAIASVFRRLAERGKGVLALFLLAVFHLSVLDSLTPYDGSGAIIRVFIYGCVALSFLRLSSLRAVSSEDPPEPRGWIPFSLAFILLAVGVGWMLPKPAASWPDPLKWVTSLDDRAGPGGAAKIGYGNNDSRLGGPFEQDRDPVLTAILDKPWYWRGEARDLYTGKGWQSTLKAEPVSPAGRRPDKGADHLPPSLFREIPVRKSVAHLFWNREYPVLFTPGQLRSYHIQNPPNPGLEGVVGHGGFTTRGNVRLSRYTVSVEVPEMDKNKLRGTGSSYPSEVSRIYLQLPEDFPERVAEKAEELTRNEDNPYDKAVAVESWLKGESGLRYETQDVPVPGRNQDFADQFLFESKRGYCDHFSSSMVVMMRSVGIPARWVKGFGPGEQKLIHTEASDERGRAAPRYQMTVRNSDAHSWVEVYFEGVGWLPFEPTPGFTNPTPVKEEIDSDPVVSAEEENGTDTKPDPRLERSERELGGRAGPPNEAAAPETTTIRKTRFLWAAGTAGLLLWMLWLFRKRIAWWLLWRYTRGDRGLTRAFHALLKWLSRTRGPRRPGETVREYVLERDWMTRPSPELIRLTRSYEDARYGNGNPTSDPSSLRRLWRKVLEQLRS</sequence>
<keyword evidence="2" id="KW-1133">Transmembrane helix</keyword>
<dbReference type="InterPro" id="IPR025403">
    <property type="entry name" value="TgpA-like_C"/>
</dbReference>
<keyword evidence="2" id="KW-0472">Membrane</keyword>
<dbReference type="SMART" id="SM00460">
    <property type="entry name" value="TGc"/>
    <property type="match status" value="1"/>
</dbReference>
<dbReference type="InterPro" id="IPR002931">
    <property type="entry name" value="Transglutaminase-like"/>
</dbReference>
<dbReference type="SUPFAM" id="SSF54001">
    <property type="entry name" value="Cysteine proteinases"/>
    <property type="match status" value="1"/>
</dbReference>